<organism evidence="1 2">
    <name type="scientific">Lentzea rhizosphaerae</name>
    <dbReference type="NCBI Taxonomy" id="2041025"/>
    <lineage>
        <taxon>Bacteria</taxon>
        <taxon>Bacillati</taxon>
        <taxon>Actinomycetota</taxon>
        <taxon>Actinomycetes</taxon>
        <taxon>Pseudonocardiales</taxon>
        <taxon>Pseudonocardiaceae</taxon>
        <taxon>Lentzea</taxon>
    </lineage>
</organism>
<dbReference type="RefSeq" id="WP_382376104.1">
    <property type="nucleotide sequence ID" value="NZ_JBHRZI010000019.1"/>
</dbReference>
<evidence type="ECO:0008006" key="3">
    <source>
        <dbReference type="Google" id="ProtNLM"/>
    </source>
</evidence>
<evidence type="ECO:0000313" key="2">
    <source>
        <dbReference type="Proteomes" id="UP001595690"/>
    </source>
</evidence>
<name>A0ABV8BXZ0_9PSEU</name>
<dbReference type="InterPro" id="IPR037069">
    <property type="entry name" value="AcylCoA_DH/ox_N_sf"/>
</dbReference>
<dbReference type="Gene3D" id="1.10.540.10">
    <property type="entry name" value="Acyl-CoA dehydrogenase/oxidase, N-terminal domain"/>
    <property type="match status" value="1"/>
</dbReference>
<gene>
    <name evidence="1" type="ORF">ACFOWZ_24140</name>
</gene>
<dbReference type="Proteomes" id="UP001595690">
    <property type="component" value="Unassembled WGS sequence"/>
</dbReference>
<protein>
    <recommendedName>
        <fullName evidence="3">Acyl-CoA dehydrogenase, N-terminal domain</fullName>
    </recommendedName>
</protein>
<reference evidence="2" key="1">
    <citation type="journal article" date="2019" name="Int. J. Syst. Evol. Microbiol.">
        <title>The Global Catalogue of Microorganisms (GCM) 10K type strain sequencing project: providing services to taxonomists for standard genome sequencing and annotation.</title>
        <authorList>
            <consortium name="The Broad Institute Genomics Platform"/>
            <consortium name="The Broad Institute Genome Sequencing Center for Infectious Disease"/>
            <person name="Wu L."/>
            <person name="Ma J."/>
        </authorList>
    </citation>
    <scope>NUCLEOTIDE SEQUENCE [LARGE SCALE GENOMIC DNA]</scope>
    <source>
        <strain evidence="2">CGMCC 4.7405</strain>
    </source>
</reference>
<accession>A0ABV8BXZ0</accession>
<proteinExistence type="predicted"/>
<dbReference type="EMBL" id="JBHRZI010000019">
    <property type="protein sequence ID" value="MFC3894582.1"/>
    <property type="molecule type" value="Genomic_DNA"/>
</dbReference>
<sequence length="43" mass="4932">MAAMRDAGMFRMFVPPSLGGLDLDLLTSWTHWPRAIRRRAGSW</sequence>
<comment type="caution">
    <text evidence="1">The sequence shown here is derived from an EMBL/GenBank/DDBJ whole genome shotgun (WGS) entry which is preliminary data.</text>
</comment>
<keyword evidence="2" id="KW-1185">Reference proteome</keyword>
<evidence type="ECO:0000313" key="1">
    <source>
        <dbReference type="EMBL" id="MFC3894582.1"/>
    </source>
</evidence>